<dbReference type="EMBL" id="GBRH01239822">
    <property type="protein sequence ID" value="JAD58073.1"/>
    <property type="molecule type" value="Transcribed_RNA"/>
</dbReference>
<reference evidence="1" key="1">
    <citation type="submission" date="2014-09" db="EMBL/GenBank/DDBJ databases">
        <authorList>
            <person name="Magalhaes I.L.F."/>
            <person name="Oliveira U."/>
            <person name="Santos F.R."/>
            <person name="Vidigal T.H.D.A."/>
            <person name="Brescovit A.D."/>
            <person name="Santos A.J."/>
        </authorList>
    </citation>
    <scope>NUCLEOTIDE SEQUENCE</scope>
    <source>
        <tissue evidence="1">Shoot tissue taken approximately 20 cm above the soil surface</tissue>
    </source>
</reference>
<dbReference type="PANTHER" id="PTHR34223">
    <property type="entry name" value="OS11G0201299 PROTEIN"/>
    <property type="match status" value="1"/>
</dbReference>
<dbReference type="InterPro" id="IPR053197">
    <property type="entry name" value="F-box_SCFL_complex_component"/>
</dbReference>
<evidence type="ECO:0008006" key="2">
    <source>
        <dbReference type="Google" id="ProtNLM"/>
    </source>
</evidence>
<dbReference type="PANTHER" id="PTHR34223:SF51">
    <property type="entry name" value="OS06G0556300 PROTEIN"/>
    <property type="match status" value="1"/>
</dbReference>
<dbReference type="AlphaFoldDB" id="A0A0A9B7E7"/>
<reference evidence="1" key="2">
    <citation type="journal article" date="2015" name="Data Brief">
        <title>Shoot transcriptome of the giant reed, Arundo donax.</title>
        <authorList>
            <person name="Barrero R.A."/>
            <person name="Guerrero F.D."/>
            <person name="Moolhuijzen P."/>
            <person name="Goolsby J.A."/>
            <person name="Tidwell J."/>
            <person name="Bellgard S.E."/>
            <person name="Bellgard M.I."/>
        </authorList>
    </citation>
    <scope>NUCLEOTIDE SEQUENCE</scope>
    <source>
        <tissue evidence="1">Shoot tissue taken approximately 20 cm above the soil surface</tissue>
    </source>
</reference>
<protein>
    <recommendedName>
        <fullName evidence="2">FBD domain-containing protein</fullName>
    </recommendedName>
</protein>
<sequence>MCRFSEGPNNGYIVFRRDLRWCPTFSKLKALLMNDWCVAVDLSPLVCMLEHSPVLEKLTLQLRKGPKHSTENEGKYDPMNKSIAISEHLKKVVVKCEEVDERVYKIFKFLSTFDMEITVKIKEP</sequence>
<organism evidence="1">
    <name type="scientific">Arundo donax</name>
    <name type="common">Giant reed</name>
    <name type="synonym">Donax arundinaceus</name>
    <dbReference type="NCBI Taxonomy" id="35708"/>
    <lineage>
        <taxon>Eukaryota</taxon>
        <taxon>Viridiplantae</taxon>
        <taxon>Streptophyta</taxon>
        <taxon>Embryophyta</taxon>
        <taxon>Tracheophyta</taxon>
        <taxon>Spermatophyta</taxon>
        <taxon>Magnoliopsida</taxon>
        <taxon>Liliopsida</taxon>
        <taxon>Poales</taxon>
        <taxon>Poaceae</taxon>
        <taxon>PACMAD clade</taxon>
        <taxon>Arundinoideae</taxon>
        <taxon>Arundineae</taxon>
        <taxon>Arundo</taxon>
    </lineage>
</organism>
<proteinExistence type="predicted"/>
<accession>A0A0A9B7E7</accession>
<evidence type="ECO:0000313" key="1">
    <source>
        <dbReference type="EMBL" id="JAD58073.1"/>
    </source>
</evidence>
<name>A0A0A9B7E7_ARUDO</name>